<feature type="transmembrane region" description="Helical" evidence="1">
    <location>
        <begin position="297"/>
        <end position="319"/>
    </location>
</feature>
<feature type="transmembrane region" description="Helical" evidence="1">
    <location>
        <begin position="158"/>
        <end position="175"/>
    </location>
</feature>
<feature type="transmembrane region" description="Helical" evidence="1">
    <location>
        <begin position="402"/>
        <end position="422"/>
    </location>
</feature>
<keyword evidence="1" id="KW-1133">Transmembrane helix</keyword>
<gene>
    <name evidence="2" type="ORF">SAMN02910350_01387</name>
</gene>
<dbReference type="EMBL" id="FMWK01000006">
    <property type="protein sequence ID" value="SCZ78668.1"/>
    <property type="molecule type" value="Genomic_DNA"/>
</dbReference>
<protein>
    <recommendedName>
        <fullName evidence="4">Membrane protein 6-pyruvoyl-tetrahydropterin synthase-related domain-containing protein</fullName>
    </recommendedName>
</protein>
<dbReference type="RefSeq" id="WP_090162315.1">
    <property type="nucleotide sequence ID" value="NZ_FMWK01000006.1"/>
</dbReference>
<feature type="transmembrane region" description="Helical" evidence="1">
    <location>
        <begin position="331"/>
        <end position="350"/>
    </location>
</feature>
<organism evidence="2 3">
    <name type="scientific">Pseudobutyrivibrio xylanivorans</name>
    <dbReference type="NCBI Taxonomy" id="185007"/>
    <lineage>
        <taxon>Bacteria</taxon>
        <taxon>Bacillati</taxon>
        <taxon>Bacillota</taxon>
        <taxon>Clostridia</taxon>
        <taxon>Lachnospirales</taxon>
        <taxon>Lachnospiraceae</taxon>
        <taxon>Pseudobutyrivibrio</taxon>
    </lineage>
</organism>
<proteinExistence type="predicted"/>
<keyword evidence="1" id="KW-0812">Transmembrane</keyword>
<feature type="transmembrane region" description="Helical" evidence="1">
    <location>
        <begin position="70"/>
        <end position="93"/>
    </location>
</feature>
<dbReference type="Proteomes" id="UP000199428">
    <property type="component" value="Unassembled WGS sequence"/>
</dbReference>
<keyword evidence="1" id="KW-0472">Membrane</keyword>
<evidence type="ECO:0000313" key="2">
    <source>
        <dbReference type="EMBL" id="SCZ78668.1"/>
    </source>
</evidence>
<feature type="transmembrane region" description="Helical" evidence="1">
    <location>
        <begin position="128"/>
        <end position="146"/>
    </location>
</feature>
<feature type="transmembrane region" description="Helical" evidence="1">
    <location>
        <begin position="105"/>
        <end position="122"/>
    </location>
</feature>
<dbReference type="AlphaFoldDB" id="A0A1G5RXT3"/>
<feature type="transmembrane region" description="Helical" evidence="1">
    <location>
        <begin position="513"/>
        <end position="534"/>
    </location>
</feature>
<name>A0A1G5RXT3_PSEXY</name>
<feature type="transmembrane region" description="Helical" evidence="1">
    <location>
        <begin position="370"/>
        <end position="390"/>
    </location>
</feature>
<sequence>MIKNQLNKFFNSKLFIALFLMALVVVASVPAFRSAIYEGHDLNFHIGRIQAIAEAIKSGQLPVRYEENAWYGHGYVSSLFYGNIFLYVPAMLYNMGLPVYRAYNIYLILVNVATAIIGYYSFKGILGDRYYAVMATILYTLAGYRLTDLYVRTSLGEFTAMAFLPLCIYGLYRVYKKDNTNILLNVLPLVLGVTGLIESHIISTELFILFALVFAIINFKDTLSVIRELLLAGVLIFLLNSFFIIPFIESYFTLNLNANSKSIIGNLGTAGLNLQQIFGPITYNSNIPSTHHSSYNVGFLVLFCEILTIIYLVKAIVCRKSVSENNNKERYLIQIACFGMLSTWMATMYFPWKVVSEIWGLKNIFSPIQFASRFLTVQTILLVISGVFVIKQHTSKNSMKIIQLFGVAFIALIMTGIFHYTLSFGVNLTYQDAPDYWADKLYLPVGTEAGSLTETEITIDGEEYLLPKLAYNNVKVFDANGSEITTHVSKNNCIGTSKDVDIDNITVKYVEPALWRISEIISVLTLVGVIVFGIRSKRIM</sequence>
<evidence type="ECO:0008006" key="4">
    <source>
        <dbReference type="Google" id="ProtNLM"/>
    </source>
</evidence>
<evidence type="ECO:0000313" key="3">
    <source>
        <dbReference type="Proteomes" id="UP000199428"/>
    </source>
</evidence>
<evidence type="ECO:0000256" key="1">
    <source>
        <dbReference type="SAM" id="Phobius"/>
    </source>
</evidence>
<reference evidence="2 3" key="1">
    <citation type="submission" date="2016-10" db="EMBL/GenBank/DDBJ databases">
        <authorList>
            <person name="de Groot N.N."/>
        </authorList>
    </citation>
    <scope>NUCLEOTIDE SEQUENCE [LARGE SCALE GENOMIC DNA]</scope>
    <source>
        <strain evidence="2 3">DSM 10317</strain>
    </source>
</reference>
<feature type="transmembrane region" description="Helical" evidence="1">
    <location>
        <begin position="195"/>
        <end position="217"/>
    </location>
</feature>
<feature type="transmembrane region" description="Helical" evidence="1">
    <location>
        <begin position="229"/>
        <end position="248"/>
    </location>
</feature>
<accession>A0A1G5RXT3</accession>